<dbReference type="SUPFAM" id="SSF56496">
    <property type="entry name" value="Fibrinogen C-terminal domain-like"/>
    <property type="match status" value="1"/>
</dbReference>
<organism evidence="2 3">
    <name type="scientific">Stylophora pistillata</name>
    <name type="common">Smooth cauliflower coral</name>
    <dbReference type="NCBI Taxonomy" id="50429"/>
    <lineage>
        <taxon>Eukaryota</taxon>
        <taxon>Metazoa</taxon>
        <taxon>Cnidaria</taxon>
        <taxon>Anthozoa</taxon>
        <taxon>Hexacorallia</taxon>
        <taxon>Scleractinia</taxon>
        <taxon>Astrocoeniina</taxon>
        <taxon>Pocilloporidae</taxon>
        <taxon>Stylophora</taxon>
    </lineage>
</organism>
<dbReference type="Pfam" id="PF00147">
    <property type="entry name" value="Fibrinogen_C"/>
    <property type="match status" value="1"/>
</dbReference>
<dbReference type="Proteomes" id="UP000225706">
    <property type="component" value="Unassembled WGS sequence"/>
</dbReference>
<dbReference type="AlphaFoldDB" id="A0A2B4RJG2"/>
<dbReference type="Gene3D" id="3.90.215.10">
    <property type="entry name" value="Gamma Fibrinogen, chain A, domain 1"/>
    <property type="match status" value="1"/>
</dbReference>
<dbReference type="PROSITE" id="PS51406">
    <property type="entry name" value="FIBRINOGEN_C_2"/>
    <property type="match status" value="1"/>
</dbReference>
<comment type="caution">
    <text evidence="2">The sequence shown here is derived from an EMBL/GenBank/DDBJ whole genome shotgun (WGS) entry which is preliminary data.</text>
</comment>
<gene>
    <name evidence="2" type="primary">Fgl2</name>
    <name evidence="2" type="ORF">AWC38_SpisGene19092</name>
</gene>
<dbReference type="EMBL" id="LSMT01000531">
    <property type="protein sequence ID" value="PFX16630.1"/>
    <property type="molecule type" value="Genomic_DNA"/>
</dbReference>
<keyword evidence="3" id="KW-1185">Reference proteome</keyword>
<feature type="domain" description="Fibrinogen C-terminal" evidence="1">
    <location>
        <begin position="14"/>
        <end position="233"/>
    </location>
</feature>
<protein>
    <submittedName>
        <fullName evidence="2">Fibroleukin</fullName>
    </submittedName>
</protein>
<dbReference type="SMART" id="SM00186">
    <property type="entry name" value="FBG"/>
    <property type="match status" value="1"/>
</dbReference>
<reference evidence="3" key="1">
    <citation type="journal article" date="2017" name="bioRxiv">
        <title>Comparative analysis of the genomes of Stylophora pistillata and Acropora digitifera provides evidence for extensive differences between species of corals.</title>
        <authorList>
            <person name="Voolstra C.R."/>
            <person name="Li Y."/>
            <person name="Liew Y.J."/>
            <person name="Baumgarten S."/>
            <person name="Zoccola D."/>
            <person name="Flot J.-F."/>
            <person name="Tambutte S."/>
            <person name="Allemand D."/>
            <person name="Aranda M."/>
        </authorList>
    </citation>
    <scope>NUCLEOTIDE SEQUENCE [LARGE SCALE GENOMIC DNA]</scope>
</reference>
<evidence type="ECO:0000259" key="1">
    <source>
        <dbReference type="PROSITE" id="PS51406"/>
    </source>
</evidence>
<dbReference type="InterPro" id="IPR014716">
    <property type="entry name" value="Fibrinogen_a/b/g_C_1"/>
</dbReference>
<dbReference type="PANTHER" id="PTHR19143">
    <property type="entry name" value="FIBRINOGEN/TENASCIN/ANGIOPOEITIN"/>
    <property type="match status" value="1"/>
</dbReference>
<dbReference type="STRING" id="50429.A0A2B4RJG2"/>
<dbReference type="GO" id="GO:0005615">
    <property type="term" value="C:extracellular space"/>
    <property type="evidence" value="ECO:0007669"/>
    <property type="project" value="TreeGrafter"/>
</dbReference>
<dbReference type="CDD" id="cd00087">
    <property type="entry name" value="FReD"/>
    <property type="match status" value="1"/>
</dbReference>
<sequence length="235" mass="26318">MLAAPIECKNKMRESGKSIAKNCAELYRCGQTISGIYTIDPDGSGAFDVYCDQTTAGGGWTVLQKRLVDTIDFNRTWDDYKNGFGDFLIREFWLGLDKIQRLAPNKTENRLRVDLGVNASKTVHAEYESFGIENETAVYKLHIGSISSATVKDSLTHHDGFSFGTWDRHPAVPNWAELGGGWWYENSTCAVSSNLNGIYPQHGTRRNIYWAFLSQRADGATPTTSEIKIRPADFF</sequence>
<accession>A0A2B4RJG2</accession>
<evidence type="ECO:0000313" key="3">
    <source>
        <dbReference type="Proteomes" id="UP000225706"/>
    </source>
</evidence>
<dbReference type="InterPro" id="IPR002181">
    <property type="entry name" value="Fibrinogen_a/b/g_C_dom"/>
</dbReference>
<name>A0A2B4RJG2_STYPI</name>
<dbReference type="NCBIfam" id="NF040941">
    <property type="entry name" value="GGGWT_bact"/>
    <property type="match status" value="1"/>
</dbReference>
<evidence type="ECO:0000313" key="2">
    <source>
        <dbReference type="EMBL" id="PFX16630.1"/>
    </source>
</evidence>
<dbReference type="InterPro" id="IPR050373">
    <property type="entry name" value="Fibrinogen_C-term_domain"/>
</dbReference>
<proteinExistence type="predicted"/>
<dbReference type="InterPro" id="IPR036056">
    <property type="entry name" value="Fibrinogen-like_C"/>
</dbReference>